<dbReference type="Pfam" id="PF10038">
    <property type="entry name" value="DUF2274"/>
    <property type="match status" value="1"/>
</dbReference>
<evidence type="ECO:0000313" key="2">
    <source>
        <dbReference type="Proteomes" id="UP001296873"/>
    </source>
</evidence>
<comment type="caution">
    <text evidence="1">The sequence shown here is derived from an EMBL/GenBank/DDBJ whole genome shotgun (WGS) entry which is preliminary data.</text>
</comment>
<protein>
    <recommendedName>
        <fullName evidence="3">Transposase</fullName>
    </recommendedName>
</protein>
<organism evidence="1 2">
    <name type="scientific">Rhodovibrio sodomensis</name>
    <dbReference type="NCBI Taxonomy" id="1088"/>
    <lineage>
        <taxon>Bacteria</taxon>
        <taxon>Pseudomonadati</taxon>
        <taxon>Pseudomonadota</taxon>
        <taxon>Alphaproteobacteria</taxon>
        <taxon>Rhodospirillales</taxon>
        <taxon>Rhodovibrionaceae</taxon>
        <taxon>Rhodovibrio</taxon>
    </lineage>
</organism>
<evidence type="ECO:0000313" key="1">
    <source>
        <dbReference type="EMBL" id="MBK1669808.1"/>
    </source>
</evidence>
<reference evidence="1 2" key="1">
    <citation type="journal article" date="2020" name="Microorganisms">
        <title>Osmotic Adaptation and Compatible Solute Biosynthesis of Phototrophic Bacteria as Revealed from Genome Analyses.</title>
        <authorList>
            <person name="Imhoff J.F."/>
            <person name="Rahn T."/>
            <person name="Kunzel S."/>
            <person name="Keller A."/>
            <person name="Neulinger S.C."/>
        </authorList>
    </citation>
    <scope>NUCLEOTIDE SEQUENCE [LARGE SCALE GENOMIC DNA]</scope>
    <source>
        <strain evidence="1 2">DSM 9895</strain>
    </source>
</reference>
<evidence type="ECO:0008006" key="3">
    <source>
        <dbReference type="Google" id="ProtNLM"/>
    </source>
</evidence>
<dbReference type="Proteomes" id="UP001296873">
    <property type="component" value="Unassembled WGS sequence"/>
</dbReference>
<dbReference type="RefSeq" id="WP_200342150.1">
    <property type="nucleotide sequence ID" value="NZ_NRRL01000062.1"/>
</dbReference>
<dbReference type="EMBL" id="NRRL01000062">
    <property type="protein sequence ID" value="MBK1669808.1"/>
    <property type="molecule type" value="Genomic_DNA"/>
</dbReference>
<name>A0ABS1DHP0_9PROT</name>
<sequence length="85" mass="9501">MTLKLDKLPDREAVKITFTASPELKAALNAYAEVYRRAYGQKESVADLIPYMLEAFMAGDGGFRRARKQLDDVPAVKPKPQAKET</sequence>
<dbReference type="InterPro" id="IPR018733">
    <property type="entry name" value="DUF2274"/>
</dbReference>
<proteinExistence type="predicted"/>
<gene>
    <name evidence="1" type="ORF">CKO28_17365</name>
</gene>
<keyword evidence="2" id="KW-1185">Reference proteome</keyword>
<accession>A0ABS1DHP0</accession>